<dbReference type="GO" id="GO:0030134">
    <property type="term" value="C:COPII-coated ER to Golgi transport vesicle"/>
    <property type="evidence" value="ECO:0007669"/>
    <property type="project" value="TreeGrafter"/>
</dbReference>
<evidence type="ECO:0000256" key="9">
    <source>
        <dbReference type="RuleBase" id="RU368073"/>
    </source>
</evidence>
<evidence type="ECO:0000256" key="7">
    <source>
        <dbReference type="ARBA" id="ARBA00023034"/>
    </source>
</evidence>
<feature type="region of interest" description="Disordered" evidence="10">
    <location>
        <begin position="1"/>
        <end position="38"/>
    </location>
</feature>
<proteinExistence type="inferred from homology"/>
<evidence type="ECO:0000256" key="5">
    <source>
        <dbReference type="ARBA" id="ARBA00022927"/>
    </source>
</evidence>
<dbReference type="EMBL" id="HBGJ01005009">
    <property type="protein sequence ID" value="CAD9244683.1"/>
    <property type="molecule type" value="Transcribed_RNA"/>
</dbReference>
<evidence type="ECO:0000256" key="4">
    <source>
        <dbReference type="ARBA" id="ARBA00022824"/>
    </source>
</evidence>
<evidence type="ECO:0000256" key="2">
    <source>
        <dbReference type="ARBA" id="ARBA00022448"/>
    </source>
</evidence>
<dbReference type="AlphaFoldDB" id="A0A7S1XLP4"/>
<dbReference type="GO" id="GO:0005793">
    <property type="term" value="C:endoplasmic reticulum-Golgi intermediate compartment"/>
    <property type="evidence" value="ECO:0007669"/>
    <property type="project" value="UniProtKB-UniRule"/>
</dbReference>
<gene>
    <name evidence="11" type="ORF">PPAR1163_LOCUS3031</name>
</gene>
<dbReference type="GO" id="GO:0000139">
    <property type="term" value="C:Golgi membrane"/>
    <property type="evidence" value="ECO:0007669"/>
    <property type="project" value="UniProtKB-SubCell"/>
</dbReference>
<feature type="transmembrane region" description="Helical" evidence="9">
    <location>
        <begin position="193"/>
        <end position="213"/>
    </location>
</feature>
<comment type="subcellular location">
    <subcellularLocation>
        <location evidence="9">Endoplasmic reticulum membrane</location>
        <topology evidence="9">Multi-pass membrane protein</topology>
    </subcellularLocation>
    <subcellularLocation>
        <location evidence="9">Golgi apparatus membrane</location>
        <topology evidence="9">Multi-pass membrane protein</topology>
    </subcellularLocation>
</comment>
<dbReference type="PANTHER" id="PTHR14083:SF0">
    <property type="entry name" value="YIP1D-INTERACTING FACTOR 1, ISOFORM C"/>
    <property type="match status" value="1"/>
</dbReference>
<keyword evidence="5 9" id="KW-0653">Protein transport</keyword>
<keyword evidence="7 9" id="KW-0333">Golgi apparatus</keyword>
<accession>A0A7S1XLP4</accession>
<keyword evidence="8 9" id="KW-0472">Membrane</keyword>
<reference evidence="11" key="1">
    <citation type="submission" date="2021-01" db="EMBL/GenBank/DDBJ databases">
        <authorList>
            <person name="Corre E."/>
            <person name="Pelletier E."/>
            <person name="Niang G."/>
            <person name="Scheremetjew M."/>
            <person name="Finn R."/>
            <person name="Kale V."/>
            <person name="Holt S."/>
            <person name="Cochrane G."/>
            <person name="Meng A."/>
            <person name="Brown T."/>
            <person name="Cohen L."/>
        </authorList>
    </citation>
    <scope>NUCLEOTIDE SEQUENCE</scope>
    <source>
        <strain evidence="11">CCMP2877</strain>
    </source>
</reference>
<evidence type="ECO:0000256" key="3">
    <source>
        <dbReference type="ARBA" id="ARBA00022692"/>
    </source>
</evidence>
<dbReference type="PANTHER" id="PTHR14083">
    <property type="entry name" value="YIP1 INTERACTING FACTOR HOMOLOG YIF1 PROTEIN"/>
    <property type="match status" value="1"/>
</dbReference>
<feature type="compositionally biased region" description="Gly residues" evidence="10">
    <location>
        <begin position="22"/>
        <end position="38"/>
    </location>
</feature>
<evidence type="ECO:0000256" key="6">
    <source>
        <dbReference type="ARBA" id="ARBA00022989"/>
    </source>
</evidence>
<dbReference type="Pfam" id="PF03878">
    <property type="entry name" value="YIF1"/>
    <property type="match status" value="1"/>
</dbReference>
<keyword evidence="6 9" id="KW-1133">Transmembrane helix</keyword>
<dbReference type="InterPro" id="IPR005578">
    <property type="entry name" value="Yif1_fam"/>
</dbReference>
<dbReference type="GO" id="GO:0015031">
    <property type="term" value="P:protein transport"/>
    <property type="evidence" value="ECO:0007669"/>
    <property type="project" value="UniProtKB-KW"/>
</dbReference>
<protein>
    <recommendedName>
        <fullName evidence="9">Protein YIF1</fullName>
    </recommendedName>
</protein>
<comment type="similarity">
    <text evidence="1 9">Belongs to the YIF1 family.</text>
</comment>
<sequence length="259" mass="27962">MAQFYNPSGPGGPQQSQAPRSGGYGGGGTPMGGGNAPAWGGGFDPGMVNMGANAAGQFFNGQMQNVSPAAATFYRSLKYYFSVNNSYVLRKLGILIMPWNKKRWARETSDDGDVNKKFARPLHDENAPDLYIPLMALVTFVLVTGFVKGTGGEFSPDVLQNVLTSCAVTDVLLMLIMYGGLFFTQLSVPTLDLYAYTGYKYFALCVVTLVSLILGSLGYYVALLYMAAALGYFSLKTFAQVWPRSRQKLNSTPGLSPNP</sequence>
<dbReference type="GO" id="GO:0005789">
    <property type="term" value="C:endoplasmic reticulum membrane"/>
    <property type="evidence" value="ECO:0007669"/>
    <property type="project" value="UniProtKB-SubCell"/>
</dbReference>
<comment type="function">
    <text evidence="9">Has a role in transport between endoplasmic reticulum and Golgi.</text>
</comment>
<evidence type="ECO:0000313" key="11">
    <source>
        <dbReference type="EMBL" id="CAD9244683.1"/>
    </source>
</evidence>
<evidence type="ECO:0000256" key="8">
    <source>
        <dbReference type="ARBA" id="ARBA00023136"/>
    </source>
</evidence>
<keyword evidence="4 9" id="KW-0256">Endoplasmic reticulum</keyword>
<keyword evidence="3 9" id="KW-0812">Transmembrane</keyword>
<evidence type="ECO:0000256" key="10">
    <source>
        <dbReference type="SAM" id="MobiDB-lite"/>
    </source>
</evidence>
<evidence type="ECO:0000256" key="1">
    <source>
        <dbReference type="ARBA" id="ARBA00009727"/>
    </source>
</evidence>
<organism evidence="11">
    <name type="scientific">Phaeomonas parva</name>
    <dbReference type="NCBI Taxonomy" id="124430"/>
    <lineage>
        <taxon>Eukaryota</taxon>
        <taxon>Sar</taxon>
        <taxon>Stramenopiles</taxon>
        <taxon>Ochrophyta</taxon>
        <taxon>Pinguiophyceae</taxon>
        <taxon>Pinguiochrysidales</taxon>
        <taxon>Pinguiochrysidaceae</taxon>
        <taxon>Phaeomonas</taxon>
    </lineage>
</organism>
<feature type="transmembrane region" description="Helical" evidence="9">
    <location>
        <begin position="159"/>
        <end position="181"/>
    </location>
</feature>
<feature type="transmembrane region" description="Helical" evidence="9">
    <location>
        <begin position="130"/>
        <end position="147"/>
    </location>
</feature>
<keyword evidence="2 9" id="KW-0813">Transport</keyword>
<dbReference type="GO" id="GO:0006888">
    <property type="term" value="P:endoplasmic reticulum to Golgi vesicle-mediated transport"/>
    <property type="evidence" value="ECO:0007669"/>
    <property type="project" value="UniProtKB-UniRule"/>
</dbReference>
<name>A0A7S1XLP4_9STRA</name>